<dbReference type="RefSeq" id="WP_133535619.1">
    <property type="nucleotide sequence ID" value="NZ_SNYH01000003.1"/>
</dbReference>
<dbReference type="Proteomes" id="UP000295390">
    <property type="component" value="Unassembled WGS sequence"/>
</dbReference>
<keyword evidence="2" id="KW-1185">Reference proteome</keyword>
<organism evidence="1 2">
    <name type="scientific">Tenacibaculum caenipelagi</name>
    <dbReference type="NCBI Taxonomy" id="1325435"/>
    <lineage>
        <taxon>Bacteria</taxon>
        <taxon>Pseudomonadati</taxon>
        <taxon>Bacteroidota</taxon>
        <taxon>Flavobacteriia</taxon>
        <taxon>Flavobacteriales</taxon>
        <taxon>Flavobacteriaceae</taxon>
        <taxon>Tenacibaculum</taxon>
    </lineage>
</organism>
<evidence type="ECO:0000313" key="1">
    <source>
        <dbReference type="EMBL" id="TDQ27631.1"/>
    </source>
</evidence>
<sequence length="165" mass="19570">MIYLKDKPVGIDFEIQKLQKFLSNKLSDWNIEAYGRAEIVNKEPLIFKKNKDYKNALGLNEKFHGRFFFLDSNLSIEQSKYLTTDLDIVFILNIKKIKPEISHRADEEVKMEILSILKKKVYKSIEILKGQDVLKGFDTKLIDMQPYHFIKFSFKHKYNNNITIF</sequence>
<accession>A0A4R6TIF7</accession>
<protein>
    <submittedName>
        <fullName evidence="1">Uncharacterized protein</fullName>
    </submittedName>
</protein>
<gene>
    <name evidence="1" type="ORF">DFQ07_1482</name>
</gene>
<dbReference type="EMBL" id="SNYH01000003">
    <property type="protein sequence ID" value="TDQ27631.1"/>
    <property type="molecule type" value="Genomic_DNA"/>
</dbReference>
<evidence type="ECO:0000313" key="2">
    <source>
        <dbReference type="Proteomes" id="UP000295390"/>
    </source>
</evidence>
<proteinExistence type="predicted"/>
<reference evidence="1 2" key="1">
    <citation type="submission" date="2019-03" db="EMBL/GenBank/DDBJ databases">
        <title>Genomic Encyclopedia of Type Strains, Phase III (KMG-III): the genomes of soil and plant-associated and newly described type strains.</title>
        <authorList>
            <person name="Whitman W."/>
        </authorList>
    </citation>
    <scope>NUCLEOTIDE SEQUENCE [LARGE SCALE GENOMIC DNA]</scope>
    <source>
        <strain evidence="1 2">CECT 8283</strain>
    </source>
</reference>
<name>A0A4R6TIF7_9FLAO</name>
<dbReference type="OrthoDB" id="1340686at2"/>
<dbReference type="AlphaFoldDB" id="A0A4R6TIF7"/>
<comment type="caution">
    <text evidence="1">The sequence shown here is derived from an EMBL/GenBank/DDBJ whole genome shotgun (WGS) entry which is preliminary data.</text>
</comment>